<evidence type="ECO:0000313" key="2">
    <source>
        <dbReference type="EMBL" id="KAF4436305.1"/>
    </source>
</evidence>
<accession>A0A8H4NIG5</accession>
<keyword evidence="2" id="KW-0813">Transport</keyword>
<proteinExistence type="predicted"/>
<dbReference type="AlphaFoldDB" id="A0A8H4NIG5"/>
<dbReference type="EMBL" id="JAADJG010000810">
    <property type="protein sequence ID" value="KAF4436305.1"/>
    <property type="molecule type" value="Genomic_DNA"/>
</dbReference>
<sequence>MKSTIASTFLFLGLAFAQYNGQIKIKDDGCPQFVASEKSQPLGWTKGKNICADLSGLCPDGKCFMAFQALLTGTDSRTPAKIGACPTDDCSSDCQTWDVETQSNSISVDCGEFTGQHYFYLGD</sequence>
<dbReference type="OrthoDB" id="4973649at2759"/>
<dbReference type="Proteomes" id="UP000605986">
    <property type="component" value="Unassembled WGS sequence"/>
</dbReference>
<feature type="chain" id="PRO_5034119179" evidence="1">
    <location>
        <begin position="18"/>
        <end position="123"/>
    </location>
</feature>
<feature type="signal peptide" evidence="1">
    <location>
        <begin position="1"/>
        <end position="17"/>
    </location>
</feature>
<keyword evidence="2" id="KW-0762">Sugar transport</keyword>
<comment type="caution">
    <text evidence="2">The sequence shown here is derived from an EMBL/GenBank/DDBJ whole genome shotgun (WGS) entry which is preliminary data.</text>
</comment>
<protein>
    <submittedName>
        <fullName evidence="2">High-affinity glucose transporter</fullName>
    </submittedName>
</protein>
<keyword evidence="3" id="KW-1185">Reference proteome</keyword>
<reference evidence="2" key="1">
    <citation type="submission" date="2020-01" db="EMBL/GenBank/DDBJ databases">
        <title>Identification and distribution of gene clusters putatively required for synthesis of sphingolipid metabolism inhibitors in phylogenetically diverse species of the filamentous fungus Fusarium.</title>
        <authorList>
            <person name="Kim H.-S."/>
            <person name="Busman M."/>
            <person name="Brown D.W."/>
            <person name="Divon H."/>
            <person name="Uhlig S."/>
            <person name="Proctor R.H."/>
        </authorList>
    </citation>
    <scope>NUCLEOTIDE SEQUENCE</scope>
    <source>
        <strain evidence="2">NRRL 53441</strain>
    </source>
</reference>
<organism evidence="2 3">
    <name type="scientific">Fusarium austroafricanum</name>
    <dbReference type="NCBI Taxonomy" id="2364996"/>
    <lineage>
        <taxon>Eukaryota</taxon>
        <taxon>Fungi</taxon>
        <taxon>Dikarya</taxon>
        <taxon>Ascomycota</taxon>
        <taxon>Pezizomycotina</taxon>
        <taxon>Sordariomycetes</taxon>
        <taxon>Hypocreomycetidae</taxon>
        <taxon>Hypocreales</taxon>
        <taxon>Nectriaceae</taxon>
        <taxon>Fusarium</taxon>
        <taxon>Fusarium concolor species complex</taxon>
    </lineage>
</organism>
<evidence type="ECO:0000313" key="3">
    <source>
        <dbReference type="Proteomes" id="UP000605986"/>
    </source>
</evidence>
<gene>
    <name evidence="2" type="ORF">F53441_13286</name>
</gene>
<name>A0A8H4NIG5_9HYPO</name>
<keyword evidence="1" id="KW-0732">Signal</keyword>
<evidence type="ECO:0000256" key="1">
    <source>
        <dbReference type="SAM" id="SignalP"/>
    </source>
</evidence>